<dbReference type="RefSeq" id="WP_259624494.1">
    <property type="nucleotide sequence ID" value="NZ_JANYMP010000008.1"/>
</dbReference>
<gene>
    <name evidence="2" type="ORF">NZH93_19255</name>
</gene>
<accession>A0A9X2VLW5</accession>
<reference evidence="2" key="1">
    <citation type="submission" date="2022-08" db="EMBL/GenBank/DDBJ databases">
        <authorList>
            <person name="Tistechok S."/>
            <person name="Samborskyy M."/>
            <person name="Roman I."/>
        </authorList>
    </citation>
    <scope>NUCLEOTIDE SEQUENCE</scope>
    <source>
        <strain evidence="2">DSM 103496</strain>
    </source>
</reference>
<dbReference type="AlphaFoldDB" id="A0A9X2VLW5"/>
<proteinExistence type="predicted"/>
<dbReference type="EMBL" id="JANYMP010000008">
    <property type="protein sequence ID" value="MCS7479005.1"/>
    <property type="molecule type" value="Genomic_DNA"/>
</dbReference>
<comment type="caution">
    <text evidence="2">The sequence shown here is derived from an EMBL/GenBank/DDBJ whole genome shotgun (WGS) entry which is preliminary data.</text>
</comment>
<dbReference type="Proteomes" id="UP001141259">
    <property type="component" value="Unassembled WGS sequence"/>
</dbReference>
<name>A0A9X2VLW5_9PSEU</name>
<protein>
    <submittedName>
        <fullName evidence="2">Uncharacterized protein</fullName>
    </submittedName>
</protein>
<evidence type="ECO:0000313" key="3">
    <source>
        <dbReference type="Proteomes" id="UP001141259"/>
    </source>
</evidence>
<evidence type="ECO:0000313" key="2">
    <source>
        <dbReference type="EMBL" id="MCS7479005.1"/>
    </source>
</evidence>
<sequence length="266" mass="28131">MAEEDLELVITVVVGADDEQQARVACAGLVDRIGGRVVQAGDCSDEEPGCWSVTICAPSAERVSENVAGALARSVRAFVRLLGDGVPMPRVACEPPTAWTVLDDPDALEVLVPGAERMLVESWVGGDPDRRPSEEVPDEPAEVESPSQTWVRLTLRVDVAAERRAGAEWQARAVASRVSNGGSITRVVAHDPLLSVHLDLGSSVNSPTTALHTAVSQLGLSDWSEMEETGDSATIRWSATPTPESGIVALEMTASVASTTEWTEPG</sequence>
<evidence type="ECO:0000256" key="1">
    <source>
        <dbReference type="SAM" id="MobiDB-lite"/>
    </source>
</evidence>
<feature type="region of interest" description="Disordered" evidence="1">
    <location>
        <begin position="123"/>
        <end position="146"/>
    </location>
</feature>
<keyword evidence="3" id="KW-1185">Reference proteome</keyword>
<organism evidence="2 3">
    <name type="scientific">Umezawaea endophytica</name>
    <dbReference type="NCBI Taxonomy" id="1654476"/>
    <lineage>
        <taxon>Bacteria</taxon>
        <taxon>Bacillati</taxon>
        <taxon>Actinomycetota</taxon>
        <taxon>Actinomycetes</taxon>
        <taxon>Pseudonocardiales</taxon>
        <taxon>Pseudonocardiaceae</taxon>
        <taxon>Umezawaea</taxon>
    </lineage>
</organism>